<dbReference type="GO" id="GO:0016705">
    <property type="term" value="F:oxidoreductase activity, acting on paired donors, with incorporation or reduction of molecular oxygen"/>
    <property type="evidence" value="ECO:0007669"/>
    <property type="project" value="InterPro"/>
</dbReference>
<dbReference type="InterPro" id="IPR002401">
    <property type="entry name" value="Cyt_P450_E_grp-I"/>
</dbReference>
<dbReference type="AlphaFoldDB" id="A0A6A5Z673"/>
<dbReference type="GO" id="GO:0005506">
    <property type="term" value="F:iron ion binding"/>
    <property type="evidence" value="ECO:0007669"/>
    <property type="project" value="InterPro"/>
</dbReference>
<name>A0A6A5Z673_9PLEO</name>
<keyword evidence="1" id="KW-0349">Heme</keyword>
<dbReference type="GO" id="GO:0004497">
    <property type="term" value="F:monooxygenase activity"/>
    <property type="evidence" value="ECO:0007669"/>
    <property type="project" value="InterPro"/>
</dbReference>
<organism evidence="2 3">
    <name type="scientific">Lophiotrema nucula</name>
    <dbReference type="NCBI Taxonomy" id="690887"/>
    <lineage>
        <taxon>Eukaryota</taxon>
        <taxon>Fungi</taxon>
        <taxon>Dikarya</taxon>
        <taxon>Ascomycota</taxon>
        <taxon>Pezizomycotina</taxon>
        <taxon>Dothideomycetes</taxon>
        <taxon>Pleosporomycetidae</taxon>
        <taxon>Pleosporales</taxon>
        <taxon>Lophiotremataceae</taxon>
        <taxon>Lophiotrema</taxon>
    </lineage>
</organism>
<dbReference type="OrthoDB" id="1470350at2759"/>
<accession>A0A6A5Z673</accession>
<dbReference type="Proteomes" id="UP000799770">
    <property type="component" value="Unassembled WGS sequence"/>
</dbReference>
<protein>
    <submittedName>
        <fullName evidence="2">Isotrichodermin C-15 hydroxylase</fullName>
    </submittedName>
</protein>
<dbReference type="PANTHER" id="PTHR24305">
    <property type="entry name" value="CYTOCHROME P450"/>
    <property type="match status" value="1"/>
</dbReference>
<dbReference type="GO" id="GO:0020037">
    <property type="term" value="F:heme binding"/>
    <property type="evidence" value="ECO:0007669"/>
    <property type="project" value="InterPro"/>
</dbReference>
<sequence length="506" mass="57335">MLQTSILSVTASALILCLYPIVKWTYNAFFHPLAKVPGPRSWAASRIPFLVSMLRGNMIHDTEKLHRQYGPILRIGPDEVTFAHTDAWIDILQPRSGQPQPIKDLLWWENPGGTSLLSAVDSPSHSRMRKTLAPGFTESALRAQEPIILRYVSLLIQRLGEIVDSNKQFSDRGATIDIFPWLNFTTFDIFGDLGFAESFNCLQNSEYHPWIARAFDSVKGAAFLAAVKHYPLFDWLLWRCIPPSLLKMRDDHFQFIADKLERRKNWEVERPDIIAHALKETKQGKGMSRPEVDTTFAILTIAGSETTATALGGIVNYLATNPHKRDILVEEIRTEFDSESDISVARATRLSYLRAVINEGLRLSPPIPWVLPRVVPAGGTRICGIWLPAGTKLSIGAYSLHRDPECFHLPTSFIPERWVSTEFERPGSPFCNDRRDAVQAFTIGPRSCLGKGLAWAEMQLVLAKLLWNFDISVADGEPLRWEDLRTFLLVEKKPIRILFKKKEYSD</sequence>
<dbReference type="PRINTS" id="PR00463">
    <property type="entry name" value="EP450I"/>
</dbReference>
<reference evidence="2" key="1">
    <citation type="journal article" date="2020" name="Stud. Mycol.">
        <title>101 Dothideomycetes genomes: a test case for predicting lifestyles and emergence of pathogens.</title>
        <authorList>
            <person name="Haridas S."/>
            <person name="Albert R."/>
            <person name="Binder M."/>
            <person name="Bloem J."/>
            <person name="Labutti K."/>
            <person name="Salamov A."/>
            <person name="Andreopoulos B."/>
            <person name="Baker S."/>
            <person name="Barry K."/>
            <person name="Bills G."/>
            <person name="Bluhm B."/>
            <person name="Cannon C."/>
            <person name="Castanera R."/>
            <person name="Culley D."/>
            <person name="Daum C."/>
            <person name="Ezra D."/>
            <person name="Gonzalez J."/>
            <person name="Henrissat B."/>
            <person name="Kuo A."/>
            <person name="Liang C."/>
            <person name="Lipzen A."/>
            <person name="Lutzoni F."/>
            <person name="Magnuson J."/>
            <person name="Mondo S."/>
            <person name="Nolan M."/>
            <person name="Ohm R."/>
            <person name="Pangilinan J."/>
            <person name="Park H.-J."/>
            <person name="Ramirez L."/>
            <person name="Alfaro M."/>
            <person name="Sun H."/>
            <person name="Tritt A."/>
            <person name="Yoshinaga Y."/>
            <person name="Zwiers L.-H."/>
            <person name="Turgeon B."/>
            <person name="Goodwin S."/>
            <person name="Spatafora J."/>
            <person name="Crous P."/>
            <person name="Grigoriev I."/>
        </authorList>
    </citation>
    <scope>NUCLEOTIDE SEQUENCE</scope>
    <source>
        <strain evidence="2">CBS 627.86</strain>
    </source>
</reference>
<dbReference type="InterPro" id="IPR036396">
    <property type="entry name" value="Cyt_P450_sf"/>
</dbReference>
<evidence type="ECO:0000313" key="3">
    <source>
        <dbReference type="Proteomes" id="UP000799770"/>
    </source>
</evidence>
<dbReference type="EMBL" id="ML977327">
    <property type="protein sequence ID" value="KAF2113821.1"/>
    <property type="molecule type" value="Genomic_DNA"/>
</dbReference>
<feature type="binding site" description="axial binding residue" evidence="1">
    <location>
        <position position="448"/>
    </location>
    <ligand>
        <name>heme</name>
        <dbReference type="ChEBI" id="CHEBI:30413"/>
    </ligand>
    <ligandPart>
        <name>Fe</name>
        <dbReference type="ChEBI" id="CHEBI:18248"/>
    </ligandPart>
</feature>
<proteinExistence type="predicted"/>
<dbReference type="InterPro" id="IPR050121">
    <property type="entry name" value="Cytochrome_P450_monoxygenase"/>
</dbReference>
<keyword evidence="1" id="KW-0408">Iron</keyword>
<dbReference type="PANTHER" id="PTHR24305:SF199">
    <property type="entry name" value="P450, PUTATIVE (EUROFUNG)-RELATED"/>
    <property type="match status" value="1"/>
</dbReference>
<dbReference type="CDD" id="cd11058">
    <property type="entry name" value="CYP60B-like"/>
    <property type="match status" value="1"/>
</dbReference>
<keyword evidence="3" id="KW-1185">Reference proteome</keyword>
<gene>
    <name evidence="2" type="ORF">BDV96DRAFT_578385</name>
</gene>
<comment type="cofactor">
    <cofactor evidence="1">
        <name>heme</name>
        <dbReference type="ChEBI" id="CHEBI:30413"/>
    </cofactor>
</comment>
<dbReference type="Pfam" id="PF00067">
    <property type="entry name" value="p450"/>
    <property type="match status" value="1"/>
</dbReference>
<evidence type="ECO:0000313" key="2">
    <source>
        <dbReference type="EMBL" id="KAF2113821.1"/>
    </source>
</evidence>
<evidence type="ECO:0000256" key="1">
    <source>
        <dbReference type="PIRSR" id="PIRSR602401-1"/>
    </source>
</evidence>
<dbReference type="Gene3D" id="1.10.630.10">
    <property type="entry name" value="Cytochrome P450"/>
    <property type="match status" value="1"/>
</dbReference>
<keyword evidence="1" id="KW-0479">Metal-binding</keyword>
<dbReference type="PRINTS" id="PR00385">
    <property type="entry name" value="P450"/>
</dbReference>
<dbReference type="SUPFAM" id="SSF48264">
    <property type="entry name" value="Cytochrome P450"/>
    <property type="match status" value="1"/>
</dbReference>
<dbReference type="InterPro" id="IPR001128">
    <property type="entry name" value="Cyt_P450"/>
</dbReference>